<dbReference type="Proteomes" id="UP000323386">
    <property type="component" value="Unassembled WGS sequence"/>
</dbReference>
<name>A0A5C3EZ87_9BASI</name>
<feature type="transmembrane region" description="Helical" evidence="10">
    <location>
        <begin position="487"/>
        <end position="507"/>
    </location>
</feature>
<evidence type="ECO:0000313" key="11">
    <source>
        <dbReference type="EMBL" id="SPO36351.1"/>
    </source>
</evidence>
<feature type="region of interest" description="Disordered" evidence="9">
    <location>
        <begin position="843"/>
        <end position="863"/>
    </location>
</feature>
<feature type="transmembrane region" description="Helical" evidence="10">
    <location>
        <begin position="414"/>
        <end position="437"/>
    </location>
</feature>
<comment type="similarity">
    <text evidence="2">Belongs to the oligopeptide OPT transporter family.</text>
</comment>
<dbReference type="GO" id="GO:0035673">
    <property type="term" value="F:oligopeptide transmembrane transporter activity"/>
    <property type="evidence" value="ECO:0007669"/>
    <property type="project" value="InterPro"/>
</dbReference>
<proteinExistence type="inferred from homology"/>
<comment type="subcellular location">
    <subcellularLocation>
        <location evidence="1">Membrane</location>
        <topology evidence="1">Multi-pass membrane protein</topology>
    </subcellularLocation>
</comment>
<dbReference type="PANTHER" id="PTHR22601">
    <property type="entry name" value="ISP4 LIKE PROTEIN"/>
    <property type="match status" value="1"/>
</dbReference>
<evidence type="ECO:0000256" key="10">
    <source>
        <dbReference type="SAM" id="Phobius"/>
    </source>
</evidence>
<feature type="region of interest" description="Disordered" evidence="9">
    <location>
        <begin position="1"/>
        <end position="93"/>
    </location>
</feature>
<keyword evidence="12" id="KW-1185">Reference proteome</keyword>
<feature type="transmembrane region" description="Helical" evidence="10">
    <location>
        <begin position="569"/>
        <end position="591"/>
    </location>
</feature>
<dbReference type="NCBIfam" id="TIGR00728">
    <property type="entry name" value="OPT_sfam"/>
    <property type="match status" value="1"/>
</dbReference>
<evidence type="ECO:0000256" key="1">
    <source>
        <dbReference type="ARBA" id="ARBA00004141"/>
    </source>
</evidence>
<gene>
    <name evidence="11" type="ORF">PSFLO_01822</name>
</gene>
<sequence length="863" mass="94985">MRPAPQAETDDAPASPSLSYIARRPNRHTKATVASEGSTHAVFDIGRDSQDAPASPPSLGLAPGSAQSSNIDNTRRSDGRRPHSIDSQDDYDEDDIDDEAALMLDPASASTSDLREDDDGAIELGPTAAKRVKRRIARARGHRPTGSLSAKYDKDDPLFLVSKAVPEDDDPSLPALTWRALVIGSFFCVIGAAVSQLFFYKSNSPSFSTYFVILISLPVGKWLARKLPDKTIWIGPWSFELNPGPFSIKEHMLVAIISSSGASSAGATDIINIQELFYHQRMPWLASLTLLISSQVLGFGWAGLVTDLLVKPPSMLWPSTLVTTSLFHTLHDGKSPYNKARLRMFFLVFIAIFVYQFLPAMIAPTLSSIAVLCLVNNQNQTFRILSSGYHGLGLLNFTLDWNAAGMTGPFYQPWWAALNFYGGIAGMCWIIAPLYYFGFNMWQARSFPDVLGSGLYHQNFTKFDVTGLLNPDSTLDRDKWEESKPMLLTPFFALTYGLSFATLTSVLTHTLLWHWNDIKRAVNRHEHDDIHNRLMRAYAPVPRSWYWTTFGLTTMAACILVVTTPSLQLPVWALLMAIFMGPIFLVPVGILRAVSDTGVGLNVISEFVIGYIMPGNPIGNVLFKIMAYMSLAQALDLLTDLKCGHYLKVPPKHMFVSQLVGTAIGCVVNLVVVNIILDPASGYRGFLDGTVEDPSGQWDGRKVHIFFSASVIWGLIGPAEFFAGEYRILYAGFLIGALLPLIPYLLHKRYGGKMWNKVAWPIILHGACAPPTIPTNVIMTGFALSWLSQKHLRTRHPKWFERFNYVVSAALDAGASVNALAIFLLSVTIMRWSGPIPNWAGNPSSDSEYCKPAVGPGAPASAT</sequence>
<evidence type="ECO:0000313" key="12">
    <source>
        <dbReference type="Proteomes" id="UP000323386"/>
    </source>
</evidence>
<organism evidence="11 12">
    <name type="scientific">Pseudozyma flocculosa</name>
    <dbReference type="NCBI Taxonomy" id="84751"/>
    <lineage>
        <taxon>Eukaryota</taxon>
        <taxon>Fungi</taxon>
        <taxon>Dikarya</taxon>
        <taxon>Basidiomycota</taxon>
        <taxon>Ustilaginomycotina</taxon>
        <taxon>Ustilaginomycetes</taxon>
        <taxon>Ustilaginales</taxon>
        <taxon>Ustilaginaceae</taxon>
        <taxon>Pseudozyma</taxon>
    </lineage>
</organism>
<feature type="transmembrane region" description="Helical" evidence="10">
    <location>
        <begin position="728"/>
        <end position="746"/>
    </location>
</feature>
<keyword evidence="8 10" id="KW-0472">Membrane</keyword>
<dbReference type="EMBL" id="OOIP01000004">
    <property type="protein sequence ID" value="SPO36351.1"/>
    <property type="molecule type" value="Genomic_DNA"/>
</dbReference>
<feature type="transmembrane region" description="Helical" evidence="10">
    <location>
        <begin position="206"/>
        <end position="224"/>
    </location>
</feature>
<feature type="transmembrane region" description="Helical" evidence="10">
    <location>
        <begin position="180"/>
        <end position="200"/>
    </location>
</feature>
<evidence type="ECO:0000256" key="9">
    <source>
        <dbReference type="SAM" id="MobiDB-lite"/>
    </source>
</evidence>
<dbReference type="AlphaFoldDB" id="A0A5C3EZ87"/>
<evidence type="ECO:0000256" key="5">
    <source>
        <dbReference type="ARBA" id="ARBA00022856"/>
    </source>
</evidence>
<evidence type="ECO:0000256" key="4">
    <source>
        <dbReference type="ARBA" id="ARBA00022692"/>
    </source>
</evidence>
<evidence type="ECO:0000256" key="6">
    <source>
        <dbReference type="ARBA" id="ARBA00022927"/>
    </source>
</evidence>
<keyword evidence="4 10" id="KW-0812">Transmembrane</keyword>
<dbReference type="GO" id="GO:0016020">
    <property type="term" value="C:membrane"/>
    <property type="evidence" value="ECO:0007669"/>
    <property type="project" value="UniProtKB-SubCell"/>
</dbReference>
<feature type="transmembrane region" description="Helical" evidence="10">
    <location>
        <begin position="284"/>
        <end position="302"/>
    </location>
</feature>
<dbReference type="InterPro" id="IPR004813">
    <property type="entry name" value="OPT"/>
</dbReference>
<keyword evidence="6" id="KW-0653">Protein transport</keyword>
<evidence type="ECO:0000256" key="2">
    <source>
        <dbReference type="ARBA" id="ARBA00008807"/>
    </source>
</evidence>
<dbReference type="Pfam" id="PF03169">
    <property type="entry name" value="OPT"/>
    <property type="match status" value="1"/>
</dbReference>
<dbReference type="OrthoDB" id="9986677at2759"/>
<feature type="transmembrane region" description="Helical" evidence="10">
    <location>
        <begin position="758"/>
        <end position="783"/>
    </location>
</feature>
<dbReference type="InterPro" id="IPR004648">
    <property type="entry name" value="Oligpept_transpt"/>
</dbReference>
<feature type="transmembrane region" description="Helical" evidence="10">
    <location>
        <begin position="544"/>
        <end position="562"/>
    </location>
</feature>
<keyword evidence="3" id="KW-0813">Transport</keyword>
<accession>A0A5C3EZ87</accession>
<feature type="compositionally biased region" description="Low complexity" evidence="9">
    <location>
        <begin position="57"/>
        <end position="66"/>
    </location>
</feature>
<keyword evidence="5" id="KW-0571">Peptide transport</keyword>
<feature type="transmembrane region" description="Helical" evidence="10">
    <location>
        <begin position="342"/>
        <end position="362"/>
    </location>
</feature>
<feature type="compositionally biased region" description="Basic and acidic residues" evidence="9">
    <location>
        <begin position="73"/>
        <end position="86"/>
    </location>
</feature>
<dbReference type="NCBIfam" id="TIGR00727">
    <property type="entry name" value="ISP4_OPT"/>
    <property type="match status" value="1"/>
</dbReference>
<protein>
    <submittedName>
        <fullName evidence="11">Probable OPT1 - High-affinity glutathione transporter</fullName>
    </submittedName>
</protein>
<feature type="transmembrane region" description="Helical" evidence="10">
    <location>
        <begin position="655"/>
        <end position="677"/>
    </location>
</feature>
<evidence type="ECO:0000256" key="7">
    <source>
        <dbReference type="ARBA" id="ARBA00022989"/>
    </source>
</evidence>
<evidence type="ECO:0000256" key="3">
    <source>
        <dbReference type="ARBA" id="ARBA00022448"/>
    </source>
</evidence>
<reference evidence="11 12" key="1">
    <citation type="submission" date="2018-03" db="EMBL/GenBank/DDBJ databases">
        <authorList>
            <person name="Guldener U."/>
        </authorList>
    </citation>
    <scope>NUCLEOTIDE SEQUENCE [LARGE SCALE GENOMIC DNA]</scope>
    <source>
        <strain evidence="11 12">DAOM196992</strain>
    </source>
</reference>
<feature type="transmembrane region" description="Helical" evidence="10">
    <location>
        <begin position="803"/>
        <end position="825"/>
    </location>
</feature>
<keyword evidence="7 10" id="KW-1133">Transmembrane helix</keyword>
<evidence type="ECO:0000256" key="8">
    <source>
        <dbReference type="ARBA" id="ARBA00023136"/>
    </source>
</evidence>
<dbReference type="GO" id="GO:0015031">
    <property type="term" value="P:protein transport"/>
    <property type="evidence" value="ECO:0007669"/>
    <property type="project" value="UniProtKB-KW"/>
</dbReference>